<dbReference type="AlphaFoldDB" id="A8B2G6"/>
<organism evidence="1 2">
    <name type="scientific">Giardia intestinalis (strain ATCC 50803 / WB clone C6)</name>
    <name type="common">Giardia lamblia</name>
    <dbReference type="NCBI Taxonomy" id="184922"/>
    <lineage>
        <taxon>Eukaryota</taxon>
        <taxon>Metamonada</taxon>
        <taxon>Diplomonadida</taxon>
        <taxon>Hexamitidae</taxon>
        <taxon>Giardiinae</taxon>
        <taxon>Giardia</taxon>
    </lineage>
</organism>
<reference evidence="1 2" key="1">
    <citation type="journal article" date="2007" name="Science">
        <title>Genomic minimalism in the early diverging intestinal parasite Giardia lamblia.</title>
        <authorList>
            <person name="Morrison H.G."/>
            <person name="McArthur A.G."/>
            <person name="Gillin F.D."/>
            <person name="Aley S.B."/>
            <person name="Adam R.D."/>
            <person name="Olsen G.J."/>
            <person name="Best A.A."/>
            <person name="Cande W.Z."/>
            <person name="Chen F."/>
            <person name="Cipriano M.J."/>
            <person name="Davids B.J."/>
            <person name="Dawson S.C."/>
            <person name="Elmendorf H.G."/>
            <person name="Hehl A.B."/>
            <person name="Holder M.E."/>
            <person name="Huse S.M."/>
            <person name="Kim U.U."/>
            <person name="Lasek-Nesselquist E."/>
            <person name="Manning G."/>
            <person name="Nigam A."/>
            <person name="Nixon J.E."/>
            <person name="Palm D."/>
            <person name="Passamaneck N.E."/>
            <person name="Prabhu A."/>
            <person name="Reich C.I."/>
            <person name="Reiner D.S."/>
            <person name="Samuelson J."/>
            <person name="Svard S.G."/>
            <person name="Sogin M.L."/>
        </authorList>
    </citation>
    <scope>NUCLEOTIDE SEQUENCE [LARGE SCALE GENOMIC DNA]</scope>
    <source>
        <strain evidence="1 2">WB C6</strain>
    </source>
</reference>
<protein>
    <submittedName>
        <fullName evidence="1">High cysteine membrane protein</fullName>
    </submittedName>
</protein>
<dbReference type="KEGG" id="gla:GL50803_0029147"/>
<dbReference type="GeneID" id="5702892"/>
<accession>A8B2G6</accession>
<dbReference type="OMA" id="CPLCTLF"/>
<dbReference type="EMBL" id="AACB03000003">
    <property type="protein sequence ID" value="KAE8302975.1"/>
    <property type="molecule type" value="Genomic_DNA"/>
</dbReference>
<sequence length="133" mass="13944">MYRSKRSIVELAASFLAGVGAVFLVQAVHAKCCTVRCPLCTLFGSSTQEQKPTSGGCSGSSDPSQRCANCTCWKSRVGDKSAEANSQPGISVQKSGRVALNLAAINPEQELRQVGDDSASGDDATYMISQPPL</sequence>
<dbReference type="VEuPathDB" id="GiardiaDB:GL50803_29147"/>
<proteinExistence type="predicted"/>
<dbReference type="HOGENOM" id="CLU_1910627_0_0_1"/>
<keyword evidence="2" id="KW-1185">Reference proteome</keyword>
<evidence type="ECO:0000313" key="1">
    <source>
        <dbReference type="EMBL" id="KAE8302975.1"/>
    </source>
</evidence>
<dbReference type="Proteomes" id="UP000001548">
    <property type="component" value="Unassembled WGS sequence"/>
</dbReference>
<evidence type="ECO:0000313" key="2">
    <source>
        <dbReference type="Proteomes" id="UP000001548"/>
    </source>
</evidence>
<dbReference type="STRING" id="184922.A8B2G6"/>
<comment type="caution">
    <text evidence="1">The sequence shown here is derived from an EMBL/GenBank/DDBJ whole genome shotgun (WGS) entry which is preliminary data.</text>
</comment>
<dbReference type="RefSeq" id="XP_001709968.1">
    <property type="nucleotide sequence ID" value="XM_001709916.1"/>
</dbReference>
<gene>
    <name evidence="1" type="ORF">GL50803_0029147</name>
</gene>
<name>A8B2G6_GIAIC</name>